<protein>
    <submittedName>
        <fullName evidence="2">Uncharacterized protein</fullName>
    </submittedName>
</protein>
<keyword evidence="1" id="KW-1133">Transmembrane helix</keyword>
<evidence type="ECO:0000313" key="2">
    <source>
        <dbReference type="EMBL" id="KMT59899.1"/>
    </source>
</evidence>
<name>A0A0J8GFU2_9LIST</name>
<dbReference type="EMBL" id="AZHO01000013">
    <property type="protein sequence ID" value="KMT59899.1"/>
    <property type="molecule type" value="Genomic_DNA"/>
</dbReference>
<proteinExistence type="predicted"/>
<accession>A0A0J8GFU2</accession>
<comment type="caution">
    <text evidence="2">The sequence shown here is derived from an EMBL/GenBank/DDBJ whole genome shotgun (WGS) entry which is preliminary data.</text>
</comment>
<keyword evidence="1" id="KW-0812">Transmembrane</keyword>
<evidence type="ECO:0000313" key="3">
    <source>
        <dbReference type="Proteomes" id="UP000052258"/>
    </source>
</evidence>
<keyword evidence="1" id="KW-0472">Membrane</keyword>
<reference evidence="2 3" key="1">
    <citation type="journal article" date="2015" name="Genome Biol. Evol.">
        <title>Comparative Genomics of Listeria Sensu Lato: Genus-Wide Differences in Evolutionary Dynamics and the Progressive Gain of Complex, Potentially Pathogenicity-Related Traits through Lateral Gene Transfer.</title>
        <authorList>
            <person name="Chiara M."/>
            <person name="Caruso M."/>
            <person name="D'Erchia A.M."/>
            <person name="Manzari C."/>
            <person name="Fraccalvieri R."/>
            <person name="Goffredo E."/>
            <person name="Latorre L."/>
            <person name="Miccolupo A."/>
            <person name="Padalino I."/>
            <person name="Santagada G."/>
            <person name="Chiocco D."/>
            <person name="Pesole G."/>
            <person name="Horner D.S."/>
            <person name="Parisi A."/>
        </authorList>
    </citation>
    <scope>NUCLEOTIDE SEQUENCE [LARGE SCALE GENOMIC DNA]</scope>
    <source>
        <strain evidence="2 3">1991</strain>
    </source>
</reference>
<dbReference type="AlphaFoldDB" id="A0A0J8GFU2"/>
<dbReference type="PATRIC" id="fig|1430899.3.peg.1373"/>
<keyword evidence="3" id="KW-1185">Reference proteome</keyword>
<dbReference type="RefSeq" id="WP_007475507.1">
    <property type="nucleotide sequence ID" value="NZ_KQ130614.1"/>
</dbReference>
<evidence type="ECO:0000256" key="1">
    <source>
        <dbReference type="SAM" id="Phobius"/>
    </source>
</evidence>
<sequence>MKIQKASQFAICILIITFCIITVIFVNPSQTLLASSREDALISTSENEKMIHVGIFGDGTKISKWFDFENVTTEKATPKNLSKYDALAVTGEYLKKTDLKKLRELLRGAKKTPLLFLNCQNISAPAFMNSDIENWKALEMQDKEEVQLLFYYNQTHYVTFGEATFNNKIQEKLAKCILDLETENH</sequence>
<feature type="transmembrane region" description="Helical" evidence="1">
    <location>
        <begin position="6"/>
        <end position="27"/>
    </location>
</feature>
<organism evidence="2 3">
    <name type="scientific">Listeria fleischmannii 1991</name>
    <dbReference type="NCBI Taxonomy" id="1430899"/>
    <lineage>
        <taxon>Bacteria</taxon>
        <taxon>Bacillati</taxon>
        <taxon>Bacillota</taxon>
        <taxon>Bacilli</taxon>
        <taxon>Bacillales</taxon>
        <taxon>Listeriaceae</taxon>
        <taxon>Listeria</taxon>
    </lineage>
</organism>
<gene>
    <name evidence="2" type="ORF">X560_1612</name>
</gene>
<dbReference type="Proteomes" id="UP000052258">
    <property type="component" value="Unassembled WGS sequence"/>
</dbReference>